<dbReference type="SUPFAM" id="SSF53098">
    <property type="entry name" value="Ribonuclease H-like"/>
    <property type="match status" value="1"/>
</dbReference>
<dbReference type="InterPro" id="IPR012337">
    <property type="entry name" value="RNaseH-like_sf"/>
</dbReference>
<name>A0A9Q1QGK2_9CARY</name>
<evidence type="ECO:0000313" key="3">
    <source>
        <dbReference type="Proteomes" id="UP001153076"/>
    </source>
</evidence>
<dbReference type="AlphaFoldDB" id="A0A9Q1QGK2"/>
<dbReference type="GO" id="GO:0003676">
    <property type="term" value="F:nucleic acid binding"/>
    <property type="evidence" value="ECO:0007669"/>
    <property type="project" value="InterPro"/>
</dbReference>
<evidence type="ECO:0000313" key="2">
    <source>
        <dbReference type="EMBL" id="KAJ8441387.1"/>
    </source>
</evidence>
<dbReference type="InterPro" id="IPR053151">
    <property type="entry name" value="RNase_H-like"/>
</dbReference>
<comment type="caution">
    <text evidence="2">The sequence shown here is derived from an EMBL/GenBank/DDBJ whole genome shotgun (WGS) entry which is preliminary data.</text>
</comment>
<dbReference type="Pfam" id="PF13456">
    <property type="entry name" value="RVT_3"/>
    <property type="match status" value="1"/>
</dbReference>
<dbReference type="CDD" id="cd06222">
    <property type="entry name" value="RNase_H_like"/>
    <property type="match status" value="1"/>
</dbReference>
<dbReference type="InterPro" id="IPR044730">
    <property type="entry name" value="RNase_H-like_dom_plant"/>
</dbReference>
<keyword evidence="3" id="KW-1185">Reference proteome</keyword>
<dbReference type="GO" id="GO:0004523">
    <property type="term" value="F:RNA-DNA hybrid ribonuclease activity"/>
    <property type="evidence" value="ECO:0007669"/>
    <property type="project" value="InterPro"/>
</dbReference>
<dbReference type="Gene3D" id="3.30.420.10">
    <property type="entry name" value="Ribonuclease H-like superfamily/Ribonuclease H"/>
    <property type="match status" value="1"/>
</dbReference>
<dbReference type="Proteomes" id="UP001153076">
    <property type="component" value="Unassembled WGS sequence"/>
</dbReference>
<dbReference type="PANTHER" id="PTHR47723:SF19">
    <property type="entry name" value="POLYNUCLEOTIDYL TRANSFERASE, RIBONUCLEASE H-LIKE SUPERFAMILY PROTEIN"/>
    <property type="match status" value="1"/>
</dbReference>
<protein>
    <recommendedName>
        <fullName evidence="1">RNase H type-1 domain-containing protein</fullName>
    </recommendedName>
</protein>
<proteinExistence type="predicted"/>
<dbReference type="OrthoDB" id="1841727at2759"/>
<evidence type="ECO:0000259" key="1">
    <source>
        <dbReference type="Pfam" id="PF13456"/>
    </source>
</evidence>
<organism evidence="2 3">
    <name type="scientific">Carnegiea gigantea</name>
    <dbReference type="NCBI Taxonomy" id="171969"/>
    <lineage>
        <taxon>Eukaryota</taxon>
        <taxon>Viridiplantae</taxon>
        <taxon>Streptophyta</taxon>
        <taxon>Embryophyta</taxon>
        <taxon>Tracheophyta</taxon>
        <taxon>Spermatophyta</taxon>
        <taxon>Magnoliopsida</taxon>
        <taxon>eudicotyledons</taxon>
        <taxon>Gunneridae</taxon>
        <taxon>Pentapetalae</taxon>
        <taxon>Caryophyllales</taxon>
        <taxon>Cactineae</taxon>
        <taxon>Cactaceae</taxon>
        <taxon>Cactoideae</taxon>
        <taxon>Echinocereeae</taxon>
        <taxon>Carnegiea</taxon>
    </lineage>
</organism>
<dbReference type="PANTHER" id="PTHR47723">
    <property type="entry name" value="OS05G0353850 PROTEIN"/>
    <property type="match status" value="1"/>
</dbReference>
<gene>
    <name evidence="2" type="ORF">Cgig2_009095</name>
</gene>
<accession>A0A9Q1QGK2</accession>
<feature type="domain" description="RNase H type-1" evidence="1">
    <location>
        <begin position="110"/>
        <end position="188"/>
    </location>
</feature>
<reference evidence="2" key="1">
    <citation type="submission" date="2022-04" db="EMBL/GenBank/DDBJ databases">
        <title>Carnegiea gigantea Genome sequencing and assembly v2.</title>
        <authorList>
            <person name="Copetti D."/>
            <person name="Sanderson M.J."/>
            <person name="Burquez A."/>
            <person name="Wojciechowski M.F."/>
        </authorList>
    </citation>
    <scope>NUCLEOTIDE SEQUENCE</scope>
    <source>
        <strain evidence="2">SGP5-SGP5p</strain>
        <tissue evidence="2">Aerial part</tissue>
    </source>
</reference>
<dbReference type="InterPro" id="IPR036397">
    <property type="entry name" value="RNaseH_sf"/>
</dbReference>
<dbReference type="InterPro" id="IPR002156">
    <property type="entry name" value="RNaseH_domain"/>
</dbReference>
<dbReference type="EMBL" id="JAKOGI010000168">
    <property type="protein sequence ID" value="KAJ8441387.1"/>
    <property type="molecule type" value="Genomic_DNA"/>
</dbReference>
<sequence length="225" mass="25972">MRQSNSAFLTKLGWRVLTEKGNLWSRVLRAKYCSGRCDIDMFTPRTDASNAWKEILECAKFLKEGAKTEIDNPLYNSCHNVKEDVLHLLRDCQHARRVWLELVMVPEIKLLALLHGLRMAKAEGITQLIVQLDSKVVIDKLEKVDSSRCEHYFIIQEYRKLVLDGSWRISLTHCFREANRAANSLANLGVNQSPPIIFFDYASNFMYSVLLEDIDGVAWPRQVRT</sequence>